<sequence length="350" mass="37468">MADRPETPSTSGPEAKAEAPHVPVLLRPLLAAVAPVTGTWIDGTFGAGGYARGLLEAGADRVIGIDQDPLALQMAESWAPAWGDRLQIVQENFANMDAVAETHAPEGLAGIVLDLGVSSMQLDLAERGFSFLRDGPLDMRMSQSGPSAADLVNEMEEGPLADTLYLYGEERASRRIARAIVRAREEEPITTTLRLAELIERTLPRTKPGQSHAATRSFQALRIAVNDEYGALAEGLMAAERALPPGGALAVVTFHSIEDRMVKRFFQLRTGHSGNVNRYAPVQEAEAAAFTQKTKKGIGPDDDELAVNPRSRSARLRVGFRTSAPAEDVDRAAMGMPGAAKPGGKGGRRR</sequence>
<keyword evidence="6" id="KW-0963">Cytoplasm</keyword>
<comment type="similarity">
    <text evidence="1 6">Belongs to the methyltransferase superfamily. RsmH family.</text>
</comment>
<dbReference type="HAMAP" id="MF_01007">
    <property type="entry name" value="16SrRNA_methyltr_H"/>
    <property type="match status" value="1"/>
</dbReference>
<comment type="function">
    <text evidence="6">Specifically methylates the N4 position of cytidine in position 1402 (C1402) of 16S rRNA.</text>
</comment>
<dbReference type="GO" id="GO:0005737">
    <property type="term" value="C:cytoplasm"/>
    <property type="evidence" value="ECO:0007669"/>
    <property type="project" value="UniProtKB-SubCell"/>
</dbReference>
<keyword evidence="3 6" id="KW-0489">Methyltransferase</keyword>
<dbReference type="PIRSF" id="PIRSF004486">
    <property type="entry name" value="MraW"/>
    <property type="match status" value="1"/>
</dbReference>
<dbReference type="Gene3D" id="3.40.50.150">
    <property type="entry name" value="Vaccinia Virus protein VP39"/>
    <property type="match status" value="1"/>
</dbReference>
<dbReference type="EC" id="2.1.1.199" evidence="6"/>
<evidence type="ECO:0000256" key="5">
    <source>
        <dbReference type="ARBA" id="ARBA00022691"/>
    </source>
</evidence>
<dbReference type="PANTHER" id="PTHR11265:SF0">
    <property type="entry name" value="12S RRNA N4-METHYLCYTIDINE METHYLTRANSFERASE"/>
    <property type="match status" value="1"/>
</dbReference>
<comment type="subcellular location">
    <subcellularLocation>
        <location evidence="6">Cytoplasm</location>
    </subcellularLocation>
</comment>
<dbReference type="Gene3D" id="1.10.150.170">
    <property type="entry name" value="Putative methyltransferase TM0872, insert domain"/>
    <property type="match status" value="1"/>
</dbReference>
<evidence type="ECO:0000313" key="9">
    <source>
        <dbReference type="Proteomes" id="UP000193963"/>
    </source>
</evidence>
<keyword evidence="5 6" id="KW-0949">S-adenosyl-L-methionine</keyword>
<feature type="binding site" evidence="6">
    <location>
        <position position="93"/>
    </location>
    <ligand>
        <name>S-adenosyl-L-methionine</name>
        <dbReference type="ChEBI" id="CHEBI:59789"/>
    </ligand>
</feature>
<feature type="binding site" evidence="6">
    <location>
        <position position="66"/>
    </location>
    <ligand>
        <name>S-adenosyl-L-methionine</name>
        <dbReference type="ChEBI" id="CHEBI:59789"/>
    </ligand>
</feature>
<dbReference type="AlphaFoldDB" id="A0A1X6ZGL5"/>
<organism evidence="8 9">
    <name type="scientific">Pseudooceanicola marinus</name>
    <dbReference type="NCBI Taxonomy" id="396013"/>
    <lineage>
        <taxon>Bacteria</taxon>
        <taxon>Pseudomonadati</taxon>
        <taxon>Pseudomonadota</taxon>
        <taxon>Alphaproteobacteria</taxon>
        <taxon>Rhodobacterales</taxon>
        <taxon>Paracoccaceae</taxon>
        <taxon>Pseudooceanicola</taxon>
    </lineage>
</organism>
<dbReference type="NCBIfam" id="TIGR00006">
    <property type="entry name" value="16S rRNA (cytosine(1402)-N(4))-methyltransferase RsmH"/>
    <property type="match status" value="1"/>
</dbReference>
<evidence type="ECO:0000256" key="6">
    <source>
        <dbReference type="HAMAP-Rule" id="MF_01007"/>
    </source>
</evidence>
<dbReference type="GO" id="GO:0070475">
    <property type="term" value="P:rRNA base methylation"/>
    <property type="evidence" value="ECO:0007669"/>
    <property type="project" value="UniProtKB-UniRule"/>
</dbReference>
<feature type="binding site" evidence="6">
    <location>
        <begin position="48"/>
        <end position="50"/>
    </location>
    <ligand>
        <name>S-adenosyl-L-methionine</name>
        <dbReference type="ChEBI" id="CHEBI:59789"/>
    </ligand>
</feature>
<evidence type="ECO:0000313" key="8">
    <source>
        <dbReference type="EMBL" id="SLN50418.1"/>
    </source>
</evidence>
<dbReference type="InterPro" id="IPR002903">
    <property type="entry name" value="RsmH"/>
</dbReference>
<protein>
    <recommendedName>
        <fullName evidence="6">Ribosomal RNA small subunit methyltransferase H</fullName>
        <ecNumber evidence="6">2.1.1.199</ecNumber>
    </recommendedName>
    <alternativeName>
        <fullName evidence="6">16S rRNA m(4)C1402 methyltransferase</fullName>
    </alternativeName>
    <alternativeName>
        <fullName evidence="6">rRNA (cytosine-N(4)-)-methyltransferase RsmH</fullName>
    </alternativeName>
</protein>
<evidence type="ECO:0000256" key="4">
    <source>
        <dbReference type="ARBA" id="ARBA00022679"/>
    </source>
</evidence>
<comment type="catalytic activity">
    <reaction evidence="6">
        <text>cytidine(1402) in 16S rRNA + S-adenosyl-L-methionine = N(4)-methylcytidine(1402) in 16S rRNA + S-adenosyl-L-homocysteine + H(+)</text>
        <dbReference type="Rhea" id="RHEA:42928"/>
        <dbReference type="Rhea" id="RHEA-COMP:10286"/>
        <dbReference type="Rhea" id="RHEA-COMP:10287"/>
        <dbReference type="ChEBI" id="CHEBI:15378"/>
        <dbReference type="ChEBI" id="CHEBI:57856"/>
        <dbReference type="ChEBI" id="CHEBI:59789"/>
        <dbReference type="ChEBI" id="CHEBI:74506"/>
        <dbReference type="ChEBI" id="CHEBI:82748"/>
        <dbReference type="EC" id="2.1.1.199"/>
    </reaction>
</comment>
<dbReference type="RefSeq" id="WP_085888495.1">
    <property type="nucleotide sequence ID" value="NZ_FWFN01000004.1"/>
</dbReference>
<feature type="region of interest" description="Disordered" evidence="7">
    <location>
        <begin position="295"/>
        <end position="350"/>
    </location>
</feature>
<reference evidence="8 9" key="1">
    <citation type="submission" date="2017-03" db="EMBL/GenBank/DDBJ databases">
        <authorList>
            <person name="Afonso C.L."/>
            <person name="Miller P.J."/>
            <person name="Scott M.A."/>
            <person name="Spackman E."/>
            <person name="Goraichik I."/>
            <person name="Dimitrov K.M."/>
            <person name="Suarez D.L."/>
            <person name="Swayne D.E."/>
        </authorList>
    </citation>
    <scope>NUCLEOTIDE SEQUENCE [LARGE SCALE GENOMIC DNA]</scope>
    <source>
        <strain evidence="8 9">CECT 7751</strain>
    </source>
</reference>
<dbReference type="Proteomes" id="UP000193963">
    <property type="component" value="Unassembled WGS sequence"/>
</dbReference>
<name>A0A1X6ZGL5_9RHOB</name>
<keyword evidence="9" id="KW-1185">Reference proteome</keyword>
<evidence type="ECO:0000256" key="3">
    <source>
        <dbReference type="ARBA" id="ARBA00022603"/>
    </source>
</evidence>
<gene>
    <name evidence="6 8" type="primary">rsmH</name>
    <name evidence="8" type="ORF">PSM7751_02462</name>
</gene>
<feature type="binding site" evidence="6">
    <location>
        <position position="121"/>
    </location>
    <ligand>
        <name>S-adenosyl-L-methionine</name>
        <dbReference type="ChEBI" id="CHEBI:59789"/>
    </ligand>
</feature>
<dbReference type="EMBL" id="FWFN01000004">
    <property type="protein sequence ID" value="SLN50418.1"/>
    <property type="molecule type" value="Genomic_DNA"/>
</dbReference>
<feature type="compositionally biased region" description="Gly residues" evidence="7">
    <location>
        <begin position="341"/>
        <end position="350"/>
    </location>
</feature>
<keyword evidence="2 6" id="KW-0698">rRNA processing</keyword>
<dbReference type="PANTHER" id="PTHR11265">
    <property type="entry name" value="S-ADENOSYL-METHYLTRANSFERASE MRAW"/>
    <property type="match status" value="1"/>
</dbReference>
<evidence type="ECO:0000256" key="7">
    <source>
        <dbReference type="SAM" id="MobiDB-lite"/>
    </source>
</evidence>
<dbReference type="InterPro" id="IPR029063">
    <property type="entry name" value="SAM-dependent_MTases_sf"/>
</dbReference>
<dbReference type="InterPro" id="IPR023397">
    <property type="entry name" value="SAM-dep_MeTrfase_MraW_recog"/>
</dbReference>
<keyword evidence="4 6" id="KW-0808">Transferase</keyword>
<dbReference type="SUPFAM" id="SSF53335">
    <property type="entry name" value="S-adenosyl-L-methionine-dependent methyltransferases"/>
    <property type="match status" value="1"/>
</dbReference>
<dbReference type="Pfam" id="PF01795">
    <property type="entry name" value="Methyltransf_5"/>
    <property type="match status" value="1"/>
</dbReference>
<proteinExistence type="inferred from homology"/>
<evidence type="ECO:0000256" key="2">
    <source>
        <dbReference type="ARBA" id="ARBA00022552"/>
    </source>
</evidence>
<dbReference type="CDD" id="cd02440">
    <property type="entry name" value="AdoMet_MTases"/>
    <property type="match status" value="1"/>
</dbReference>
<dbReference type="OrthoDB" id="9806637at2"/>
<accession>A0A1X6ZGL5</accession>
<evidence type="ECO:0000256" key="1">
    <source>
        <dbReference type="ARBA" id="ARBA00010396"/>
    </source>
</evidence>
<dbReference type="GO" id="GO:0071424">
    <property type="term" value="F:rRNA (cytosine-N4-)-methyltransferase activity"/>
    <property type="evidence" value="ECO:0007669"/>
    <property type="project" value="UniProtKB-UniRule"/>
</dbReference>
<feature type="binding site" evidence="6">
    <location>
        <position position="114"/>
    </location>
    <ligand>
        <name>S-adenosyl-L-methionine</name>
        <dbReference type="ChEBI" id="CHEBI:59789"/>
    </ligand>
</feature>
<dbReference type="SUPFAM" id="SSF81799">
    <property type="entry name" value="Putative methyltransferase TM0872, insert domain"/>
    <property type="match status" value="1"/>
</dbReference>